<feature type="coiled-coil region" evidence="14">
    <location>
        <begin position="304"/>
        <end position="352"/>
    </location>
</feature>
<feature type="domain" description="Histidine kinase" evidence="16">
    <location>
        <begin position="361"/>
        <end position="568"/>
    </location>
</feature>
<dbReference type="InterPro" id="IPR036890">
    <property type="entry name" value="HATPase_C_sf"/>
</dbReference>
<keyword evidence="14" id="KW-0175">Coiled coil</keyword>
<feature type="transmembrane region" description="Helical" evidence="15">
    <location>
        <begin position="279"/>
        <end position="300"/>
    </location>
</feature>
<evidence type="ECO:0000256" key="4">
    <source>
        <dbReference type="ARBA" id="ARBA00022475"/>
    </source>
</evidence>
<evidence type="ECO:0000256" key="9">
    <source>
        <dbReference type="ARBA" id="ARBA00022777"/>
    </source>
</evidence>
<protein>
    <recommendedName>
        <fullName evidence="3">histidine kinase</fullName>
        <ecNumber evidence="3">2.7.13.3</ecNumber>
    </recommendedName>
</protein>
<evidence type="ECO:0000256" key="11">
    <source>
        <dbReference type="ARBA" id="ARBA00022989"/>
    </source>
</evidence>
<dbReference type="SUPFAM" id="SSF55874">
    <property type="entry name" value="ATPase domain of HSP90 chaperone/DNA topoisomerase II/histidine kinase"/>
    <property type="match status" value="1"/>
</dbReference>
<keyword evidence="6" id="KW-0808">Transferase</keyword>
<keyword evidence="8" id="KW-0547">Nucleotide-binding</keyword>
<keyword evidence="5" id="KW-0597">Phosphoprotein</keyword>
<dbReference type="Pfam" id="PF02518">
    <property type="entry name" value="HATPase_c"/>
    <property type="match status" value="1"/>
</dbReference>
<evidence type="ECO:0000313" key="17">
    <source>
        <dbReference type="EMBL" id="MEJ5219964.1"/>
    </source>
</evidence>
<accession>A0ABU8QKL2</accession>
<evidence type="ECO:0000256" key="2">
    <source>
        <dbReference type="ARBA" id="ARBA00004651"/>
    </source>
</evidence>
<evidence type="ECO:0000313" key="18">
    <source>
        <dbReference type="Proteomes" id="UP001368270"/>
    </source>
</evidence>
<sequence length="577" mass="63235">MRTRIVILAFVAVLAAAIGIFWASFVYFEGEQKARAKGQLSLYRSTIVAELEKFSHLTYVLARDPFVIGTAKGGDRGLLNARLERFADEAGVFAIYLMDPTGLTIAASNHDHDVTYVGQNYGFRPYFQEAFAGTQSQYYAIGATTGLPGYFIADPVRDRAGDVLGVIAIKLHLDALEDSWREAGEDVFLADENGVILLASDPSWLYQSLADLTPAARAKIGETRQFMNEPLTTLDWRVLDEDRAVLAGDQLLHLEAKDIPNGWQLHYFADYSPALTRSLLGAGLFTILAILALSFTQFRYGRRIGAALRRSEAEEAQLRQANERLAVEIEERRTAERRLERTQDELERAGRLAALGQLSASVTHELGQPIAAMRNHLAAAEMSDAGPTRAMPKIEELVDRMEGITRQLKFFAHTEGEGFAVVDLREALSASLSLVAPNIESGEVDLQFAPPPEPVLIWGSKLRIEQVMVNLLRNAVDAMEGEDTRLLTVEIGSNGRAWFTIRDSGHGLGDSTLATLQEPFVTTRESGRGMGLGLAISSNIVAEHDGHLTAENAPDGGAIFKVDLPLYGSMAQDEATE</sequence>
<dbReference type="PIRSF" id="PIRSF036431">
    <property type="entry name" value="STHK_DctB"/>
    <property type="match status" value="1"/>
</dbReference>
<dbReference type="CDD" id="cd12914">
    <property type="entry name" value="PDC1_DGC_like"/>
    <property type="match status" value="1"/>
</dbReference>
<evidence type="ECO:0000256" key="5">
    <source>
        <dbReference type="ARBA" id="ARBA00022553"/>
    </source>
</evidence>
<keyword evidence="10" id="KW-0067">ATP-binding</keyword>
<dbReference type="InterPro" id="IPR033479">
    <property type="entry name" value="dCache_1"/>
</dbReference>
<dbReference type="RefSeq" id="WP_339404618.1">
    <property type="nucleotide sequence ID" value="NZ_JBBGAZ010000014.1"/>
</dbReference>
<organism evidence="17 18">
    <name type="scientific">Cognatishimia coralii</name>
    <dbReference type="NCBI Taxonomy" id="3083254"/>
    <lineage>
        <taxon>Bacteria</taxon>
        <taxon>Pseudomonadati</taxon>
        <taxon>Pseudomonadota</taxon>
        <taxon>Alphaproteobacteria</taxon>
        <taxon>Rhodobacterales</taxon>
        <taxon>Paracoccaceae</taxon>
        <taxon>Cognatishimia</taxon>
    </lineage>
</organism>
<dbReference type="SUPFAM" id="SSF103190">
    <property type="entry name" value="Sensory domain-like"/>
    <property type="match status" value="1"/>
</dbReference>
<dbReference type="SUPFAM" id="SSF47384">
    <property type="entry name" value="Homodimeric domain of signal transducing histidine kinase"/>
    <property type="match status" value="1"/>
</dbReference>
<gene>
    <name evidence="17" type="ORF">WG622_17040</name>
</gene>
<reference evidence="17 18" key="1">
    <citation type="submission" date="2024-03" db="EMBL/GenBank/DDBJ databases">
        <title>Cognatishimia coralii sp. nov., a marine bacterium isolated from coral surrounding seawater.</title>
        <authorList>
            <person name="Liu X."/>
            <person name="Liu S."/>
            <person name="Sun H."/>
            <person name="Zhang Y."/>
        </authorList>
    </citation>
    <scope>NUCLEOTIDE SEQUENCE [LARGE SCALE GENOMIC DNA]</scope>
    <source>
        <strain evidence="17 18">D5M38</strain>
    </source>
</reference>
<keyword evidence="7 15" id="KW-0812">Transmembrane</keyword>
<comment type="catalytic activity">
    <reaction evidence="1">
        <text>ATP + protein L-histidine = ADP + protein N-phospho-L-histidine.</text>
        <dbReference type="EC" id="2.7.13.3"/>
    </reaction>
</comment>
<evidence type="ECO:0000256" key="12">
    <source>
        <dbReference type="ARBA" id="ARBA00023012"/>
    </source>
</evidence>
<dbReference type="Gene3D" id="6.10.250.3020">
    <property type="match status" value="1"/>
</dbReference>
<dbReference type="PRINTS" id="PR00344">
    <property type="entry name" value="BCTRLSENSOR"/>
</dbReference>
<dbReference type="InterPro" id="IPR005467">
    <property type="entry name" value="His_kinase_dom"/>
</dbReference>
<dbReference type="SMART" id="SM00388">
    <property type="entry name" value="HisKA"/>
    <property type="match status" value="1"/>
</dbReference>
<dbReference type="PROSITE" id="PS50109">
    <property type="entry name" value="HIS_KIN"/>
    <property type="match status" value="1"/>
</dbReference>
<dbReference type="EC" id="2.7.13.3" evidence="3"/>
<dbReference type="PANTHER" id="PTHR43065:SF46">
    <property type="entry name" value="C4-DICARBOXYLATE TRANSPORT SENSOR PROTEIN DCTB"/>
    <property type="match status" value="1"/>
</dbReference>
<dbReference type="Gene3D" id="1.10.287.130">
    <property type="match status" value="1"/>
</dbReference>
<evidence type="ECO:0000259" key="16">
    <source>
        <dbReference type="PROSITE" id="PS50109"/>
    </source>
</evidence>
<keyword evidence="18" id="KW-1185">Reference proteome</keyword>
<evidence type="ECO:0000256" key="15">
    <source>
        <dbReference type="SAM" id="Phobius"/>
    </source>
</evidence>
<keyword evidence="13 15" id="KW-0472">Membrane</keyword>
<dbReference type="SMART" id="SM00387">
    <property type="entry name" value="HATPase_c"/>
    <property type="match status" value="1"/>
</dbReference>
<comment type="caution">
    <text evidence="17">The sequence shown here is derived from an EMBL/GenBank/DDBJ whole genome shotgun (WGS) entry which is preliminary data.</text>
</comment>
<dbReference type="InterPro" id="IPR004358">
    <property type="entry name" value="Sig_transdc_His_kin-like_C"/>
</dbReference>
<keyword evidence="12" id="KW-0902">Two-component regulatory system</keyword>
<dbReference type="EMBL" id="JBBGAZ010000014">
    <property type="protein sequence ID" value="MEJ5219964.1"/>
    <property type="molecule type" value="Genomic_DNA"/>
</dbReference>
<dbReference type="Pfam" id="PF02743">
    <property type="entry name" value="dCache_1"/>
    <property type="match status" value="1"/>
</dbReference>
<dbReference type="Gene3D" id="3.30.450.20">
    <property type="entry name" value="PAS domain"/>
    <property type="match status" value="2"/>
</dbReference>
<dbReference type="Gene3D" id="3.30.565.10">
    <property type="entry name" value="Histidine kinase-like ATPase, C-terminal domain"/>
    <property type="match status" value="1"/>
</dbReference>
<evidence type="ECO:0000256" key="14">
    <source>
        <dbReference type="SAM" id="Coils"/>
    </source>
</evidence>
<dbReference type="PANTHER" id="PTHR43065">
    <property type="entry name" value="SENSOR HISTIDINE KINASE"/>
    <property type="match status" value="1"/>
</dbReference>
<name>A0ABU8QKL2_9RHOB</name>
<evidence type="ECO:0000256" key="1">
    <source>
        <dbReference type="ARBA" id="ARBA00000085"/>
    </source>
</evidence>
<dbReference type="InterPro" id="IPR017055">
    <property type="entry name" value="Sig_transdc_His_kinase_DctB"/>
</dbReference>
<evidence type="ECO:0000256" key="3">
    <source>
        <dbReference type="ARBA" id="ARBA00012438"/>
    </source>
</evidence>
<proteinExistence type="predicted"/>
<dbReference type="InterPro" id="IPR036097">
    <property type="entry name" value="HisK_dim/P_sf"/>
</dbReference>
<dbReference type="InterPro" id="IPR003594">
    <property type="entry name" value="HATPase_dom"/>
</dbReference>
<evidence type="ECO:0000256" key="10">
    <source>
        <dbReference type="ARBA" id="ARBA00022840"/>
    </source>
</evidence>
<evidence type="ECO:0000256" key="13">
    <source>
        <dbReference type="ARBA" id="ARBA00023136"/>
    </source>
</evidence>
<evidence type="ECO:0000256" key="6">
    <source>
        <dbReference type="ARBA" id="ARBA00022679"/>
    </source>
</evidence>
<comment type="subcellular location">
    <subcellularLocation>
        <location evidence="2">Cell membrane</location>
        <topology evidence="2">Multi-pass membrane protein</topology>
    </subcellularLocation>
</comment>
<keyword evidence="11 15" id="KW-1133">Transmembrane helix</keyword>
<keyword evidence="4" id="KW-1003">Cell membrane</keyword>
<keyword evidence="9" id="KW-0418">Kinase</keyword>
<dbReference type="CDD" id="cd00082">
    <property type="entry name" value="HisKA"/>
    <property type="match status" value="1"/>
</dbReference>
<dbReference type="InterPro" id="IPR029151">
    <property type="entry name" value="Sensor-like_sf"/>
</dbReference>
<evidence type="ECO:0000256" key="8">
    <source>
        <dbReference type="ARBA" id="ARBA00022741"/>
    </source>
</evidence>
<evidence type="ECO:0000256" key="7">
    <source>
        <dbReference type="ARBA" id="ARBA00022692"/>
    </source>
</evidence>
<dbReference type="Proteomes" id="UP001368270">
    <property type="component" value="Unassembled WGS sequence"/>
</dbReference>
<dbReference type="InterPro" id="IPR003661">
    <property type="entry name" value="HisK_dim/P_dom"/>
</dbReference>